<evidence type="ECO:0000259" key="4">
    <source>
        <dbReference type="PROSITE" id="PS51000"/>
    </source>
</evidence>
<keyword evidence="1" id="KW-0805">Transcription regulation</keyword>
<keyword evidence="3" id="KW-1133">Transmembrane helix</keyword>
<evidence type="ECO:0000256" key="2">
    <source>
        <dbReference type="ARBA" id="ARBA00023163"/>
    </source>
</evidence>
<evidence type="ECO:0000256" key="1">
    <source>
        <dbReference type="ARBA" id="ARBA00023015"/>
    </source>
</evidence>
<dbReference type="Pfam" id="PF10112">
    <property type="entry name" value="Halogen_Hydrol"/>
    <property type="match status" value="1"/>
</dbReference>
<evidence type="ECO:0000256" key="3">
    <source>
        <dbReference type="SAM" id="Phobius"/>
    </source>
</evidence>
<feature type="transmembrane region" description="Helical" evidence="3">
    <location>
        <begin position="133"/>
        <end position="158"/>
    </location>
</feature>
<keyword evidence="2" id="KW-0804">Transcription</keyword>
<dbReference type="EMBL" id="DVON01000016">
    <property type="protein sequence ID" value="HIV11625.1"/>
    <property type="molecule type" value="Genomic_DNA"/>
</dbReference>
<gene>
    <name evidence="5" type="ORF">IAA63_00605</name>
</gene>
<dbReference type="PROSITE" id="PS51000">
    <property type="entry name" value="HTH_DEOR_2"/>
    <property type="match status" value="1"/>
</dbReference>
<proteinExistence type="predicted"/>
<keyword evidence="3" id="KW-0812">Transmembrane</keyword>
<dbReference type="InterPro" id="IPR018770">
    <property type="entry name" value="ChloroindolylP_hydrolase"/>
</dbReference>
<dbReference type="Pfam" id="PF08220">
    <property type="entry name" value="HTH_DeoR"/>
    <property type="match status" value="1"/>
</dbReference>
<dbReference type="AlphaFoldDB" id="A0A9D1NRQ5"/>
<comment type="caution">
    <text evidence="5">The sequence shown here is derived from an EMBL/GenBank/DDBJ whole genome shotgun (WGS) entry which is preliminary data.</text>
</comment>
<keyword evidence="3" id="KW-0472">Membrane</keyword>
<feature type="domain" description="HTH deoR-type" evidence="4">
    <location>
        <begin position="193"/>
        <end position="248"/>
    </location>
</feature>
<reference evidence="5" key="1">
    <citation type="submission" date="2020-10" db="EMBL/GenBank/DDBJ databases">
        <authorList>
            <person name="Gilroy R."/>
        </authorList>
    </citation>
    <scope>NUCLEOTIDE SEQUENCE</scope>
    <source>
        <strain evidence="5">ChiBcec2-4451</strain>
    </source>
</reference>
<organism evidence="5 6">
    <name type="scientific">Candidatus Pullilachnospira stercoravium</name>
    <dbReference type="NCBI Taxonomy" id="2840913"/>
    <lineage>
        <taxon>Bacteria</taxon>
        <taxon>Bacillati</taxon>
        <taxon>Bacillota</taxon>
        <taxon>Clostridia</taxon>
        <taxon>Lachnospirales</taxon>
        <taxon>Lachnospiraceae</taxon>
        <taxon>Lachnospiraceae incertae sedis</taxon>
        <taxon>Candidatus Pullilachnospira</taxon>
    </lineage>
</organism>
<reference evidence="5" key="2">
    <citation type="journal article" date="2021" name="PeerJ">
        <title>Extensive microbial diversity within the chicken gut microbiome revealed by metagenomics and culture.</title>
        <authorList>
            <person name="Gilroy R."/>
            <person name="Ravi A."/>
            <person name="Getino M."/>
            <person name="Pursley I."/>
            <person name="Horton D.L."/>
            <person name="Alikhan N.F."/>
            <person name="Baker D."/>
            <person name="Gharbi K."/>
            <person name="Hall N."/>
            <person name="Watson M."/>
            <person name="Adriaenssens E.M."/>
            <person name="Foster-Nyarko E."/>
            <person name="Jarju S."/>
            <person name="Secka A."/>
            <person name="Antonio M."/>
            <person name="Oren A."/>
            <person name="Chaudhuri R.R."/>
            <person name="La Ragione R."/>
            <person name="Hildebrand F."/>
            <person name="Pallen M.J."/>
        </authorList>
    </citation>
    <scope>NUCLEOTIDE SEQUENCE</scope>
    <source>
        <strain evidence="5">ChiBcec2-4451</strain>
    </source>
</reference>
<name>A0A9D1NRQ5_9FIRM</name>
<feature type="transmembrane region" description="Helical" evidence="3">
    <location>
        <begin position="164"/>
        <end position="186"/>
    </location>
</feature>
<evidence type="ECO:0000313" key="6">
    <source>
        <dbReference type="Proteomes" id="UP000886723"/>
    </source>
</evidence>
<dbReference type="GO" id="GO:0003700">
    <property type="term" value="F:DNA-binding transcription factor activity"/>
    <property type="evidence" value="ECO:0007669"/>
    <property type="project" value="InterPro"/>
</dbReference>
<evidence type="ECO:0000313" key="5">
    <source>
        <dbReference type="EMBL" id="HIV11625.1"/>
    </source>
</evidence>
<protein>
    <submittedName>
        <fullName evidence="5">5-bromo-4-chloroindolyl phosphate hydrolysis family protein</fullName>
    </submittedName>
</protein>
<accession>A0A9D1NRQ5</accession>
<dbReference type="InterPro" id="IPR001034">
    <property type="entry name" value="DeoR_HTH"/>
</dbReference>
<sequence>MNEMGDRIRRIVQDAVESQNFQELNRQVKGILDDAVNGFQEGMKGAGAGFKEGMRGAGEGLRESLKNTGEDWKQAWKDAENPSSPTGSRSYQERYQKAAAPGYRPGGRMAARREEGQPALYAKRTTDQILGTVMAIAGFSLAGVFALSTIATLLALLLEPGLGILGILGTIILGAVMAAGLVLGICGQRARGRAKRFREYIKKIGTRGYGTVKELAETCGISQRKVRRDLKQMIERKMFLQGHMDEEETCIIVTDAMYQQYLLTRQEVQKKQQEQQKHAEQTSRLPEECRKILEEGQEYIRHIRQCNEELPGEEISQKLARLETIMTRIFEQVEKDPELAGELRKFMSYYLPTTKKLVDAYVDLEREPIAGDNVVKMKQEIEKTLDTINLAFENLLDGFFEERAWDISSDISVLNTMLAQEGLTEDQISEKSRGVK</sequence>
<dbReference type="Proteomes" id="UP000886723">
    <property type="component" value="Unassembled WGS sequence"/>
</dbReference>